<dbReference type="PROSITE" id="PS50979">
    <property type="entry name" value="BC"/>
    <property type="match status" value="1"/>
</dbReference>
<keyword evidence="6 14" id="KW-0479">Metal-binding</keyword>
<dbReference type="Pfam" id="PF02436">
    <property type="entry name" value="PYC_OADA"/>
    <property type="match status" value="1"/>
</dbReference>
<feature type="domain" description="Pyruvate carboxyltransferase" evidence="19">
    <location>
        <begin position="595"/>
        <end position="864"/>
    </location>
</feature>
<feature type="binding site" evidence="14">
    <location>
        <position position="805"/>
    </location>
    <ligand>
        <name>Mn(2+)</name>
        <dbReference type="ChEBI" id="CHEBI:29035"/>
    </ligand>
</feature>
<dbReference type="Gene3D" id="3.10.600.10">
    <property type="entry name" value="pyruvate carboxylase f1077a mutant domain"/>
    <property type="match status" value="1"/>
</dbReference>
<comment type="pathway">
    <text evidence="2">Carbohydrate biosynthesis; gluconeogenesis.</text>
</comment>
<dbReference type="GO" id="GO:0046872">
    <property type="term" value="F:metal ion binding"/>
    <property type="evidence" value="ECO:0007669"/>
    <property type="project" value="UniProtKB-KW"/>
</dbReference>
<evidence type="ECO:0000256" key="9">
    <source>
        <dbReference type="ARBA" id="ARBA00023267"/>
    </source>
</evidence>
<dbReference type="InterPro" id="IPR003379">
    <property type="entry name" value="Carboxylase_cons_dom"/>
</dbReference>
<dbReference type="GO" id="GO:0006094">
    <property type="term" value="P:gluconeogenesis"/>
    <property type="evidence" value="ECO:0007669"/>
    <property type="project" value="UniProtKB-UniPathway"/>
</dbReference>
<evidence type="ECO:0000256" key="7">
    <source>
        <dbReference type="ARBA" id="ARBA00022741"/>
    </source>
</evidence>
<dbReference type="InterPro" id="IPR000089">
    <property type="entry name" value="Biotin_lipoyl"/>
</dbReference>
<dbReference type="GO" id="GO:0005524">
    <property type="term" value="F:ATP binding"/>
    <property type="evidence" value="ECO:0007669"/>
    <property type="project" value="UniProtKB-UniRule"/>
</dbReference>
<dbReference type="SMART" id="SM00878">
    <property type="entry name" value="Biotin_carb_C"/>
    <property type="match status" value="1"/>
</dbReference>
<evidence type="ECO:0000256" key="3">
    <source>
        <dbReference type="ARBA" id="ARBA00013057"/>
    </source>
</evidence>
<dbReference type="Pfam" id="PF02786">
    <property type="entry name" value="CPSase_L_D2"/>
    <property type="match status" value="1"/>
</dbReference>
<accession>A0A7S2PSX7</accession>
<dbReference type="SUPFAM" id="SSF89000">
    <property type="entry name" value="post-HMGL domain-like"/>
    <property type="match status" value="1"/>
</dbReference>
<sequence length="1209" mass="132213">MNPTTNTNEQKLTKLLHQNETRPAVDKVLLTDTSVWKDSTHESLAHLCSFKKILAANRGEIAVRICRAATELNVKSATIYAFEDRNSAHRWDSDESYILPASGTPVGAYLNIENIINVAKENGIDAIHPGYGFLSESPQFAQACVDAGITFVGPTVENLNTFSDKTSARTAAIAAGVPVVPGSDDALRTAAEVNDFVDEIGLPIIIKASMGGGGKGMRVVRNREDLIPFYESASSEALASFGDGSVFIERFVDKPRHIEVQIIGDGEGNVIHLWERDCSIQRRHQKVIEMAPAWSLPDDLRAELHDYAVKLTSAAKYKNAGTVEFLIDSENRPYFIEVNPRIQVEHTVTEEVTGIDVVQTQIRIAGGASFEEIGLKQENIKPRGVAIQCRVTTENPERDFAPDTGTISLYRHSAGAGIRMDGVGYSGLAITPYFDSMIVKYTARGSSFAETVARMKRVLIECRIRGVKTNIPFLLNVLTHPEFETGVVTTAFIDENPGLKKVSESAWNFANEEQSDQRKVGAKERLIRYLANLAVNGHPVELGADPTKIKSEHSVDMTKKLILPEGATSTGGMRKILLEQGPEGYAKAVREHKGLLLMDTTWRDAHQSLLATRMRTKELERCAEYTNTALANAFSLEMWGGATFDVAMRFLHECPWERLESLREKTPDIPFQMLLRGANAVGYTNYPDNVVHKFCKQAHASGIDIFRVFDSLNYVDNLKLGVDAAGSAGGFVEGAMSYTGNVADPTKGKYNLEYYMKLADEFVDMGVHSLAIKDMAGLLTPAAAKMLVGALREQHPNTPIHVHTHDTPGTGIASMIAAAEAGADVVDVAIDAMSGMTSQPSMGALVSMLAGTDADTGIDKSLVGGLNTYWENVRNVYLPFESGQLSGSSDVYEHEIPGGQYTNLLFQSRQLGLTDKWPEIKRKYAEANMVLGDIPKVTPSSKVVGDLAQFMVAQNLNQQQVEDQAESLAFPESVVQFLRGEIGIPPGGFPEPLRSKVLESRGIEAVDGRPGATLPDYNFEEAEKLLKEKFGAKFIDDKDVLSHALYPNVFTEWKEFESIYGDVSKLPTDLFLSPMKENDEVEFELNPGTRVITKLISITPPRDDGQRTVTFEINGERWLMPVTDISVALDANVRRKASGPNEVGSPMPGVIVNLKVKEGDTVTEGEPLATLSAMKMETVIPASASGVVKHVAVNIGDKVDGDDLLVEIE</sequence>
<evidence type="ECO:0000259" key="17">
    <source>
        <dbReference type="PROSITE" id="PS50975"/>
    </source>
</evidence>
<comment type="function">
    <text evidence="11">Catalyzes a 2-step reaction, involving the ATP-dependent carboxylation of the covalently attached biotin in the first step and the transfer of the carboxyl group to pyruvate in the second.</text>
</comment>
<comment type="catalytic activity">
    <reaction evidence="11">
        <text>hydrogencarbonate + pyruvate + ATP = oxaloacetate + ADP + phosphate + H(+)</text>
        <dbReference type="Rhea" id="RHEA:20844"/>
        <dbReference type="ChEBI" id="CHEBI:15361"/>
        <dbReference type="ChEBI" id="CHEBI:15378"/>
        <dbReference type="ChEBI" id="CHEBI:16452"/>
        <dbReference type="ChEBI" id="CHEBI:17544"/>
        <dbReference type="ChEBI" id="CHEBI:30616"/>
        <dbReference type="ChEBI" id="CHEBI:43474"/>
        <dbReference type="ChEBI" id="CHEBI:456216"/>
        <dbReference type="EC" id="6.4.1.1"/>
    </reaction>
</comment>
<dbReference type="FunFam" id="3.30.470.20:FF:000012">
    <property type="entry name" value="Pyruvate carboxylase"/>
    <property type="match status" value="1"/>
</dbReference>
<evidence type="ECO:0000256" key="14">
    <source>
        <dbReference type="PIRSR" id="PIRSR001594-3"/>
    </source>
</evidence>
<dbReference type="InterPro" id="IPR005479">
    <property type="entry name" value="CPAse_ATP-bd"/>
</dbReference>
<dbReference type="EC" id="6.4.1.1" evidence="3 11"/>
<dbReference type="InterPro" id="IPR011761">
    <property type="entry name" value="ATP-grasp"/>
</dbReference>
<dbReference type="InterPro" id="IPR013785">
    <property type="entry name" value="Aldolase_TIM"/>
</dbReference>
<feature type="binding site" evidence="14">
    <location>
        <position position="604"/>
    </location>
    <ligand>
        <name>Mn(2+)</name>
        <dbReference type="ChEBI" id="CHEBI:29035"/>
    </ligand>
</feature>
<feature type="binding site" evidence="13">
    <location>
        <position position="938"/>
    </location>
    <ligand>
        <name>substrate</name>
    </ligand>
</feature>
<evidence type="ECO:0000256" key="8">
    <source>
        <dbReference type="ARBA" id="ARBA00022840"/>
    </source>
</evidence>
<dbReference type="InterPro" id="IPR001882">
    <property type="entry name" value="Biotin_BS"/>
</dbReference>
<dbReference type="InterPro" id="IPR055268">
    <property type="entry name" value="PCB-like"/>
</dbReference>
<protein>
    <recommendedName>
        <fullName evidence="3 11">Pyruvate carboxylase</fullName>
        <ecNumber evidence="3 11">6.4.1.1</ecNumber>
    </recommendedName>
</protein>
<dbReference type="FunFam" id="3.20.20.70:FF:000033">
    <property type="entry name" value="Pyruvate carboxylase"/>
    <property type="match status" value="1"/>
</dbReference>
<dbReference type="Gene3D" id="3.30.470.20">
    <property type="entry name" value="ATP-grasp fold, B domain"/>
    <property type="match status" value="1"/>
</dbReference>
<feature type="binding site" evidence="14">
    <location>
        <position position="803"/>
    </location>
    <ligand>
        <name>Mn(2+)</name>
        <dbReference type="ChEBI" id="CHEBI:29035"/>
    </ligand>
</feature>
<dbReference type="AlphaFoldDB" id="A0A7S2PSX7"/>
<feature type="binding site" description="via carbamate group" evidence="14">
    <location>
        <position position="773"/>
    </location>
    <ligand>
        <name>Mn(2+)</name>
        <dbReference type="ChEBI" id="CHEBI:29035"/>
    </ligand>
</feature>
<feature type="modified residue" description="N6-carboxylysine" evidence="15">
    <location>
        <position position="773"/>
    </location>
</feature>
<dbReference type="NCBIfam" id="TIGR01235">
    <property type="entry name" value="pyruv_carbox"/>
    <property type="match status" value="1"/>
</dbReference>
<dbReference type="SUPFAM" id="SSF56059">
    <property type="entry name" value="Glutathione synthetase ATP-binding domain-like"/>
    <property type="match status" value="1"/>
</dbReference>
<gene>
    <name evidence="20" type="ORF">SMAR0320_LOCUS16331</name>
</gene>
<evidence type="ECO:0000256" key="1">
    <source>
        <dbReference type="ARBA" id="ARBA00001953"/>
    </source>
</evidence>
<dbReference type="InterPro" id="IPR005481">
    <property type="entry name" value="BC-like_N"/>
</dbReference>
<feature type="binding site" evidence="13">
    <location>
        <position position="284"/>
    </location>
    <ligand>
        <name>ATP</name>
        <dbReference type="ChEBI" id="CHEBI:30616"/>
    </ligand>
</feature>
<dbReference type="InterPro" id="IPR011053">
    <property type="entry name" value="Single_hybrid_motif"/>
</dbReference>
<dbReference type="GO" id="GO:0005737">
    <property type="term" value="C:cytoplasm"/>
    <property type="evidence" value="ECO:0007669"/>
    <property type="project" value="TreeGrafter"/>
</dbReference>
<feature type="binding site" evidence="13">
    <location>
        <position position="249"/>
    </location>
    <ligand>
        <name>ATP</name>
        <dbReference type="ChEBI" id="CHEBI:30616"/>
    </ligand>
</feature>
<dbReference type="SUPFAM" id="SSF51230">
    <property type="entry name" value="Single hybrid motif"/>
    <property type="match status" value="1"/>
</dbReference>
<dbReference type="InterPro" id="IPR000891">
    <property type="entry name" value="PYR_CT"/>
</dbReference>
<comment type="cofactor">
    <cofactor evidence="1 11">
        <name>biotin</name>
        <dbReference type="ChEBI" id="CHEBI:57586"/>
    </cofactor>
</comment>
<evidence type="ECO:0000259" key="16">
    <source>
        <dbReference type="PROSITE" id="PS50968"/>
    </source>
</evidence>
<dbReference type="Pfam" id="PF00289">
    <property type="entry name" value="Biotin_carb_N"/>
    <property type="match status" value="1"/>
</dbReference>
<dbReference type="InterPro" id="IPR016185">
    <property type="entry name" value="PreATP-grasp_dom_sf"/>
</dbReference>
<dbReference type="FunFam" id="2.40.50.100:FF:000003">
    <property type="entry name" value="Acetyl-CoA carboxylase biotin carboxyl carrier protein"/>
    <property type="match status" value="1"/>
</dbReference>
<evidence type="ECO:0000256" key="5">
    <source>
        <dbReference type="ARBA" id="ARBA00022598"/>
    </source>
</evidence>
<dbReference type="Pfam" id="PF00364">
    <property type="entry name" value="Biotin_lipoyl"/>
    <property type="match status" value="1"/>
</dbReference>
<dbReference type="PROSITE" id="PS50968">
    <property type="entry name" value="BIOTINYL_LIPOYL"/>
    <property type="match status" value="1"/>
</dbReference>
<evidence type="ECO:0000256" key="2">
    <source>
        <dbReference type="ARBA" id="ARBA00004742"/>
    </source>
</evidence>
<dbReference type="PANTHER" id="PTHR43778">
    <property type="entry name" value="PYRUVATE CARBOXYLASE"/>
    <property type="match status" value="1"/>
</dbReference>
<dbReference type="PANTHER" id="PTHR43778:SF2">
    <property type="entry name" value="PYRUVATE CARBOXYLASE, MITOCHONDRIAL"/>
    <property type="match status" value="1"/>
</dbReference>
<dbReference type="PROSITE" id="PS50975">
    <property type="entry name" value="ATP_GRASP"/>
    <property type="match status" value="1"/>
</dbReference>
<feature type="domain" description="Biotin carboxylation" evidence="18">
    <location>
        <begin position="49"/>
        <end position="498"/>
    </location>
</feature>
<keyword evidence="10" id="KW-0511">Multifunctional enzyme</keyword>
<dbReference type="InterPro" id="IPR005482">
    <property type="entry name" value="Biotin_COase_C"/>
</dbReference>
<feature type="binding site" evidence="13">
    <location>
        <position position="165"/>
    </location>
    <ligand>
        <name>ATP</name>
        <dbReference type="ChEBI" id="CHEBI:30616"/>
    </ligand>
</feature>
<evidence type="ECO:0000256" key="4">
    <source>
        <dbReference type="ARBA" id="ARBA00022432"/>
    </source>
</evidence>
<feature type="active site" evidence="12">
    <location>
        <position position="341"/>
    </location>
</feature>
<dbReference type="Gene3D" id="2.40.50.100">
    <property type="match status" value="1"/>
</dbReference>
<evidence type="ECO:0000259" key="19">
    <source>
        <dbReference type="PROSITE" id="PS50991"/>
    </source>
</evidence>
<proteinExistence type="predicted"/>
<evidence type="ECO:0000256" key="13">
    <source>
        <dbReference type="PIRSR" id="PIRSR001594-2"/>
    </source>
</evidence>
<dbReference type="Pfam" id="PF00682">
    <property type="entry name" value="HMGL-like"/>
    <property type="match status" value="1"/>
</dbReference>
<keyword evidence="9 11" id="KW-0092">Biotin</keyword>
<dbReference type="SUPFAM" id="SSF51246">
    <property type="entry name" value="Rudiment single hybrid motif"/>
    <property type="match status" value="1"/>
</dbReference>
<dbReference type="InterPro" id="IPR005930">
    <property type="entry name" value="Pyruv_COase"/>
</dbReference>
<dbReference type="Gene3D" id="3.20.20.70">
    <property type="entry name" value="Aldolase class I"/>
    <property type="match status" value="1"/>
</dbReference>
<dbReference type="SUPFAM" id="SSF52440">
    <property type="entry name" value="PreATP-grasp domain"/>
    <property type="match status" value="1"/>
</dbReference>
<dbReference type="InterPro" id="IPR011764">
    <property type="entry name" value="Biotin_carboxylation_dom"/>
</dbReference>
<dbReference type="GO" id="GO:0004736">
    <property type="term" value="F:pyruvate carboxylase activity"/>
    <property type="evidence" value="ECO:0007669"/>
    <property type="project" value="UniProtKB-EC"/>
</dbReference>
<feature type="domain" description="ATP-grasp" evidence="17">
    <location>
        <begin position="169"/>
        <end position="366"/>
    </location>
</feature>
<keyword evidence="5 11" id="KW-0436">Ligase</keyword>
<feature type="modified residue" description="N6-biotinyllysine" evidence="15">
    <location>
        <position position="1175"/>
    </location>
</feature>
<dbReference type="CDD" id="cd07937">
    <property type="entry name" value="DRE_TIM_PC_TC_5S"/>
    <property type="match status" value="1"/>
</dbReference>
<keyword evidence="7 11" id="KW-0547">Nucleotide-binding</keyword>
<reference evidence="20" key="1">
    <citation type="submission" date="2021-01" db="EMBL/GenBank/DDBJ databases">
        <authorList>
            <person name="Corre E."/>
            <person name="Pelletier E."/>
            <person name="Niang G."/>
            <person name="Scheremetjew M."/>
            <person name="Finn R."/>
            <person name="Kale V."/>
            <person name="Holt S."/>
            <person name="Cochrane G."/>
            <person name="Meng A."/>
            <person name="Brown T."/>
            <person name="Cohen L."/>
        </authorList>
    </citation>
    <scope>NUCLEOTIDE SEQUENCE</scope>
    <source>
        <strain evidence="20">SM1012Den-03</strain>
    </source>
</reference>
<feature type="binding site" evidence="13">
    <location>
        <position position="676"/>
    </location>
    <ligand>
        <name>substrate</name>
    </ligand>
</feature>
<evidence type="ECO:0000259" key="18">
    <source>
        <dbReference type="PROSITE" id="PS50979"/>
    </source>
</evidence>
<dbReference type="InterPro" id="IPR011054">
    <property type="entry name" value="Rudment_hybrid_motif"/>
</dbReference>
<dbReference type="PROSITE" id="PS00188">
    <property type="entry name" value="BIOTIN"/>
    <property type="match status" value="1"/>
</dbReference>
<dbReference type="Pfam" id="PF02785">
    <property type="entry name" value="Biotin_carb_C"/>
    <property type="match status" value="1"/>
</dbReference>
<evidence type="ECO:0000256" key="6">
    <source>
        <dbReference type="ARBA" id="ARBA00022723"/>
    </source>
</evidence>
<keyword evidence="8 11" id="KW-0067">ATP-binding</keyword>
<dbReference type="NCBIfam" id="NF006761">
    <property type="entry name" value="PRK09282.1"/>
    <property type="match status" value="1"/>
</dbReference>
<dbReference type="NCBIfam" id="NF009554">
    <property type="entry name" value="PRK12999.1"/>
    <property type="match status" value="1"/>
</dbReference>
<evidence type="ECO:0000256" key="11">
    <source>
        <dbReference type="PIRNR" id="PIRNR001594"/>
    </source>
</evidence>
<dbReference type="PROSITE" id="PS50991">
    <property type="entry name" value="PYR_CT"/>
    <property type="match status" value="1"/>
</dbReference>
<dbReference type="CDD" id="cd06850">
    <property type="entry name" value="biotinyl_domain"/>
    <property type="match status" value="1"/>
</dbReference>
<dbReference type="PROSITE" id="PS00867">
    <property type="entry name" value="CPSASE_2"/>
    <property type="match status" value="1"/>
</dbReference>
<dbReference type="UniPathway" id="UPA00138"/>
<keyword evidence="4" id="KW-0312">Gluconeogenesis</keyword>
<dbReference type="SUPFAM" id="SSF51569">
    <property type="entry name" value="Aldolase"/>
    <property type="match status" value="1"/>
</dbReference>
<organism evidence="20">
    <name type="scientific">Skeletonema marinoi</name>
    <dbReference type="NCBI Taxonomy" id="267567"/>
    <lineage>
        <taxon>Eukaryota</taxon>
        <taxon>Sar</taxon>
        <taxon>Stramenopiles</taxon>
        <taxon>Ochrophyta</taxon>
        <taxon>Bacillariophyta</taxon>
        <taxon>Coscinodiscophyceae</taxon>
        <taxon>Thalassiosirophycidae</taxon>
        <taxon>Thalassiosirales</taxon>
        <taxon>Skeletonemataceae</taxon>
        <taxon>Skeletonema</taxon>
        <taxon>Skeletonema marinoi-dohrnii complex</taxon>
    </lineage>
</organism>
<evidence type="ECO:0000256" key="15">
    <source>
        <dbReference type="PIRSR" id="PIRSR001594-4"/>
    </source>
</evidence>
<evidence type="ECO:0000256" key="12">
    <source>
        <dbReference type="PIRSR" id="PIRSR001594-1"/>
    </source>
</evidence>
<dbReference type="PIRSF" id="PIRSF001594">
    <property type="entry name" value="Pyruv_carbox"/>
    <property type="match status" value="1"/>
</dbReference>
<name>A0A7S2PSX7_9STRA</name>
<dbReference type="EMBL" id="HBGZ01022859">
    <property type="protein sequence ID" value="CAD9617724.1"/>
    <property type="molecule type" value="Transcribed_RNA"/>
</dbReference>
<evidence type="ECO:0000313" key="20">
    <source>
        <dbReference type="EMBL" id="CAD9617724.1"/>
    </source>
</evidence>
<evidence type="ECO:0000256" key="10">
    <source>
        <dbReference type="ARBA" id="ARBA00023268"/>
    </source>
</evidence>
<feature type="domain" description="Lipoyl-binding" evidence="16">
    <location>
        <begin position="1134"/>
        <end position="1209"/>
    </location>
</feature>